<keyword evidence="2" id="KW-1185">Reference proteome</keyword>
<dbReference type="RefSeq" id="WP_168921228.1">
    <property type="nucleotide sequence ID" value="NZ_CP051461.1"/>
</dbReference>
<gene>
    <name evidence="1" type="ORF">HC248_00628</name>
</gene>
<proteinExistence type="predicted"/>
<dbReference type="AlphaFoldDB" id="A0A6H2H683"/>
<reference evidence="1 2" key="1">
    <citation type="submission" date="2020-04" db="EMBL/GenBank/DDBJ databases">
        <title>Complete genome of a Psychrophilic, Marine, Gas Vacuolate Bacterium Polaromonas vacuolata KCTC 22033T.</title>
        <authorList>
            <person name="Hwang K."/>
            <person name="Kim K.M."/>
        </authorList>
    </citation>
    <scope>NUCLEOTIDE SEQUENCE [LARGE SCALE GENOMIC DNA]</scope>
    <source>
        <strain evidence="1 2">KCTC 22033</strain>
    </source>
</reference>
<organism evidence="1 2">
    <name type="scientific">Polaromonas vacuolata</name>
    <dbReference type="NCBI Taxonomy" id="37448"/>
    <lineage>
        <taxon>Bacteria</taxon>
        <taxon>Pseudomonadati</taxon>
        <taxon>Pseudomonadota</taxon>
        <taxon>Betaproteobacteria</taxon>
        <taxon>Burkholderiales</taxon>
        <taxon>Comamonadaceae</taxon>
        <taxon>Polaromonas</taxon>
    </lineage>
</organism>
<dbReference type="KEGG" id="pvac:HC248_00628"/>
<protein>
    <submittedName>
        <fullName evidence="1">Uncharacterized protein</fullName>
    </submittedName>
</protein>
<accession>A0A6H2H683</accession>
<sequence length="246" mass="27565">MNPPVKSKDFKILIEDAIAIAAKNDGKTDDKVHSIYKELCFEADAKLLRDGLLIGSAEERLKLRSSLLVSSFEQFLTSAEDSQESAVNTSNFLRFLSSKELKSLDAEGVFKEDTFTMQRMISGLSSVFSDRLEKNWIDSAQIMLMTAKPTHTDQFVDDFVKLSTIQKELDQHNQLWGAVTDGATQESRQEMDDSKEELIQKLGNYLAFETLTQPQLLAIQTALQTLKLPLSPTLQTQLSQAAKVLI</sequence>
<evidence type="ECO:0000313" key="2">
    <source>
        <dbReference type="Proteomes" id="UP000502041"/>
    </source>
</evidence>
<name>A0A6H2H683_9BURK</name>
<dbReference type="EMBL" id="CP051461">
    <property type="protein sequence ID" value="QJC55350.1"/>
    <property type="molecule type" value="Genomic_DNA"/>
</dbReference>
<evidence type="ECO:0000313" key="1">
    <source>
        <dbReference type="EMBL" id="QJC55350.1"/>
    </source>
</evidence>
<dbReference type="Proteomes" id="UP000502041">
    <property type="component" value="Chromosome"/>
</dbReference>